<dbReference type="CDD" id="cd06558">
    <property type="entry name" value="crotonase-like"/>
    <property type="match status" value="1"/>
</dbReference>
<gene>
    <name evidence="1" type="ORF">Plec18167_009452</name>
</gene>
<dbReference type="Pfam" id="PF00378">
    <property type="entry name" value="ECH_1"/>
    <property type="match status" value="1"/>
</dbReference>
<protein>
    <recommendedName>
        <fullName evidence="3">Carnitinyl-CoA dehydratase</fullName>
    </recommendedName>
</protein>
<dbReference type="EMBL" id="JAVDPF010000061">
    <property type="protein sequence ID" value="KAL1865405.1"/>
    <property type="molecule type" value="Genomic_DNA"/>
</dbReference>
<name>A0ABR3WP12_9EURO</name>
<proteinExistence type="predicted"/>
<dbReference type="InterPro" id="IPR029045">
    <property type="entry name" value="ClpP/crotonase-like_dom_sf"/>
</dbReference>
<evidence type="ECO:0008006" key="3">
    <source>
        <dbReference type="Google" id="ProtNLM"/>
    </source>
</evidence>
<accession>A0ABR3WP12</accession>
<dbReference type="PANTHER" id="PTHR11941:SF68">
    <property type="entry name" value="CARNITINYL-COA DEHYDRATASE"/>
    <property type="match status" value="1"/>
</dbReference>
<organism evidence="1 2">
    <name type="scientific">Paecilomyces lecythidis</name>
    <dbReference type="NCBI Taxonomy" id="3004212"/>
    <lineage>
        <taxon>Eukaryota</taxon>
        <taxon>Fungi</taxon>
        <taxon>Dikarya</taxon>
        <taxon>Ascomycota</taxon>
        <taxon>Pezizomycotina</taxon>
        <taxon>Eurotiomycetes</taxon>
        <taxon>Eurotiomycetidae</taxon>
        <taxon>Eurotiales</taxon>
        <taxon>Thermoascaceae</taxon>
        <taxon>Paecilomyces</taxon>
    </lineage>
</organism>
<dbReference type="InterPro" id="IPR001753">
    <property type="entry name" value="Enoyl-CoA_hydra/iso"/>
</dbReference>
<comment type="caution">
    <text evidence="1">The sequence shown here is derived from an EMBL/GenBank/DDBJ whole genome shotgun (WGS) entry which is preliminary data.</text>
</comment>
<keyword evidence="2" id="KW-1185">Reference proteome</keyword>
<dbReference type="Proteomes" id="UP001583193">
    <property type="component" value="Unassembled WGS sequence"/>
</dbReference>
<dbReference type="PANTHER" id="PTHR11941">
    <property type="entry name" value="ENOYL-COA HYDRATASE-RELATED"/>
    <property type="match status" value="1"/>
</dbReference>
<reference evidence="1 2" key="1">
    <citation type="journal article" date="2024" name="IMA Fungus">
        <title>IMA Genome - F19 : A genome assembly and annotation guide to empower mycologists, including annotated draft genome sequences of Ceratocystis pirilliformis, Diaporthe australafricana, Fusarium ophioides, Paecilomyces lecythidis, and Sporothrix stenoceras.</title>
        <authorList>
            <person name="Aylward J."/>
            <person name="Wilson A.M."/>
            <person name="Visagie C.M."/>
            <person name="Spraker J."/>
            <person name="Barnes I."/>
            <person name="Buitendag C."/>
            <person name="Ceriani C."/>
            <person name="Del Mar Angel L."/>
            <person name="du Plessis D."/>
            <person name="Fuchs T."/>
            <person name="Gasser K."/>
            <person name="Kramer D."/>
            <person name="Li W."/>
            <person name="Munsamy K."/>
            <person name="Piso A."/>
            <person name="Price J.L."/>
            <person name="Sonnekus B."/>
            <person name="Thomas C."/>
            <person name="van der Nest A."/>
            <person name="van Dijk A."/>
            <person name="van Heerden A."/>
            <person name="van Vuuren N."/>
            <person name="Yilmaz N."/>
            <person name="Duong T.A."/>
            <person name="van der Merwe N.A."/>
            <person name="Wingfield M.J."/>
            <person name="Wingfield B.D."/>
        </authorList>
    </citation>
    <scope>NUCLEOTIDE SEQUENCE [LARGE SCALE GENOMIC DNA]</scope>
    <source>
        <strain evidence="1 2">CMW 18167</strain>
    </source>
</reference>
<dbReference type="Gene3D" id="3.90.226.10">
    <property type="entry name" value="2-enoyl-CoA Hydratase, Chain A, domain 1"/>
    <property type="match status" value="1"/>
</dbReference>
<evidence type="ECO:0000313" key="2">
    <source>
        <dbReference type="Proteomes" id="UP001583193"/>
    </source>
</evidence>
<dbReference type="SUPFAM" id="SSF52096">
    <property type="entry name" value="ClpP/crotonase"/>
    <property type="match status" value="1"/>
</dbReference>
<sequence>MSSTLVTRPPQTSIFRLSFPVPHVLLVTIDREKSRNAIPFTGHFEGDAIFTWFDEEPLLRVAVITGSGNKAFCAGADLIEQNARASGKEELPKTNVFPPSGFAGLSRRLGKKPVIVAVNGFALGGGFEICLNSDVVVSAPNAKFGLPEVNVGLYAAAGGLSRIARSAGLQVASELALTGRHITADEAKQWSLINRIAKSQESVVAEALDIAQLIASKSPDAVIVSRAGIREAFETASMERASQVTDQRYRGALIQGENYKIGVKAFSEKKTPEWVSSKL</sequence>
<evidence type="ECO:0000313" key="1">
    <source>
        <dbReference type="EMBL" id="KAL1865405.1"/>
    </source>
</evidence>